<protein>
    <recommendedName>
        <fullName evidence="4">YkyB-like protein</fullName>
    </recommendedName>
</protein>
<comment type="caution">
    <text evidence="2">The sequence shown here is derived from an EMBL/GenBank/DDBJ whole genome shotgun (WGS) entry which is preliminary data.</text>
</comment>
<dbReference type="RefSeq" id="WP_136380607.1">
    <property type="nucleotide sequence ID" value="NZ_SLUB01000033.1"/>
</dbReference>
<sequence length="155" mass="17940">MKKQVNQTPLEPTVDNLARAIFVVNRHAKTATNPKFLYLLKRKALEKLIVEGKAKKEGLHFSRNPKNSQQQSDVLISAGDYYFHMPPTKEDFSRLPHLGKLSQTYRNPKTHLSLSLAKSLLQQYVGIEEKIENSHQPHKRTYQKPVFKKLGESYR</sequence>
<proteinExistence type="predicted"/>
<evidence type="ECO:0000313" key="3">
    <source>
        <dbReference type="Proteomes" id="UP000306477"/>
    </source>
</evidence>
<dbReference type="Proteomes" id="UP000306477">
    <property type="component" value="Unassembled WGS sequence"/>
</dbReference>
<dbReference type="EMBL" id="SLUB01000033">
    <property type="protein sequence ID" value="THE11178.1"/>
    <property type="molecule type" value="Genomic_DNA"/>
</dbReference>
<evidence type="ECO:0000256" key="1">
    <source>
        <dbReference type="SAM" id="MobiDB-lite"/>
    </source>
</evidence>
<reference evidence="2 3" key="1">
    <citation type="journal article" date="2019" name="Indoor Air">
        <title>Impacts of indoor surface finishes on bacterial viability.</title>
        <authorList>
            <person name="Hu J."/>
            <person name="Maamar S.B."/>
            <person name="Glawe A.J."/>
            <person name="Gottel N."/>
            <person name="Gilbert J.A."/>
            <person name="Hartmann E.M."/>
        </authorList>
    </citation>
    <scope>NUCLEOTIDE SEQUENCE [LARGE SCALE GENOMIC DNA]</scope>
    <source>
        <strain evidence="2 3">AF060A6</strain>
    </source>
</reference>
<dbReference type="Pfam" id="PF14177">
    <property type="entry name" value="YkyB"/>
    <property type="match status" value="1"/>
</dbReference>
<gene>
    <name evidence="2" type="ORF">E1I69_16190</name>
</gene>
<name>A0A4S3PNZ6_9BACI</name>
<evidence type="ECO:0008006" key="4">
    <source>
        <dbReference type="Google" id="ProtNLM"/>
    </source>
</evidence>
<dbReference type="InterPro" id="IPR025552">
    <property type="entry name" value="YkyB"/>
</dbReference>
<dbReference type="OrthoDB" id="2360869at2"/>
<keyword evidence="3" id="KW-1185">Reference proteome</keyword>
<dbReference type="STRING" id="1033734.GCA_000285535_00871"/>
<dbReference type="AlphaFoldDB" id="A0A4S3PNZ6"/>
<accession>A0A4S3PNZ6</accession>
<organism evidence="2 3">
    <name type="scientific">Bacillus timonensis</name>
    <dbReference type="NCBI Taxonomy" id="1033734"/>
    <lineage>
        <taxon>Bacteria</taxon>
        <taxon>Bacillati</taxon>
        <taxon>Bacillota</taxon>
        <taxon>Bacilli</taxon>
        <taxon>Bacillales</taxon>
        <taxon>Bacillaceae</taxon>
        <taxon>Bacillus</taxon>
    </lineage>
</organism>
<evidence type="ECO:0000313" key="2">
    <source>
        <dbReference type="EMBL" id="THE11178.1"/>
    </source>
</evidence>
<feature type="region of interest" description="Disordered" evidence="1">
    <location>
        <begin position="132"/>
        <end position="155"/>
    </location>
</feature>